<feature type="compositionally biased region" description="Basic and acidic residues" evidence="1">
    <location>
        <begin position="175"/>
        <end position="192"/>
    </location>
</feature>
<evidence type="ECO:0000313" key="3">
    <source>
        <dbReference type="Proteomes" id="UP000693738"/>
    </source>
</evidence>
<name>A0A8J2NPC3_FUSEQ</name>
<dbReference type="Proteomes" id="UP000693738">
    <property type="component" value="Unassembled WGS sequence"/>
</dbReference>
<feature type="region of interest" description="Disordered" evidence="1">
    <location>
        <begin position="111"/>
        <end position="158"/>
    </location>
</feature>
<organism evidence="2 3">
    <name type="scientific">Fusarium equiseti</name>
    <name type="common">Fusarium scirpi</name>
    <dbReference type="NCBI Taxonomy" id="61235"/>
    <lineage>
        <taxon>Eukaryota</taxon>
        <taxon>Fungi</taxon>
        <taxon>Dikarya</taxon>
        <taxon>Ascomycota</taxon>
        <taxon>Pezizomycotina</taxon>
        <taxon>Sordariomycetes</taxon>
        <taxon>Hypocreomycetidae</taxon>
        <taxon>Hypocreales</taxon>
        <taxon>Nectriaceae</taxon>
        <taxon>Fusarium</taxon>
        <taxon>Fusarium incarnatum-equiseti species complex</taxon>
    </lineage>
</organism>
<accession>A0A8J2NPC3</accession>
<sequence>MDSCIDISDLIGKDFEAAGINFFEFAPWTPGNLHFLGERWIVDSGDPDPDHALTLVTVMVYLAGEADAGLCEALSFNLSSTTFCSSLPPPLFPTFIQPTLCPSYSLPPPLPTLPMASPPSTPEPIKRSGTAPHDFATDSDLVDQTPAGARELQITPEHRRRFDMKLFDSWSTSHGTREIPKSPTKKTNEHSRIPVSVWSQDLPPSGAAKRKRDNHDDDTLSPKQQKCSPARKKGAKAFVSVTKTVGKGDDKIAFEYRGGGSILTTSEFLDFGSSIDLTVAKAQSLIQSDAIEARRTRDFNEEIIITTVRNWIVEAARVGMEPGSDLELNPMGEHGPASGAPRTYRLFLYITKRRKEYKNFEMLDEF</sequence>
<gene>
    <name evidence="2" type="ORF">FEQUK3_LOCUS11241</name>
</gene>
<proteinExistence type="predicted"/>
<reference evidence="2" key="1">
    <citation type="submission" date="2021-05" db="EMBL/GenBank/DDBJ databases">
        <authorList>
            <person name="Khan N."/>
        </authorList>
    </citation>
    <scope>NUCLEOTIDE SEQUENCE</scope>
</reference>
<dbReference type="AlphaFoldDB" id="A0A8J2NPC3"/>
<evidence type="ECO:0000256" key="1">
    <source>
        <dbReference type="SAM" id="MobiDB-lite"/>
    </source>
</evidence>
<feature type="region of interest" description="Disordered" evidence="1">
    <location>
        <begin position="172"/>
        <end position="234"/>
    </location>
</feature>
<evidence type="ECO:0000313" key="2">
    <source>
        <dbReference type="EMBL" id="CAG7565490.1"/>
    </source>
</evidence>
<protein>
    <submittedName>
        <fullName evidence="2">Uncharacterized protein</fullName>
    </submittedName>
</protein>
<dbReference type="EMBL" id="CAJSTJ010000184">
    <property type="protein sequence ID" value="CAG7565490.1"/>
    <property type="molecule type" value="Genomic_DNA"/>
</dbReference>
<comment type="caution">
    <text evidence="2">The sequence shown here is derived from an EMBL/GenBank/DDBJ whole genome shotgun (WGS) entry which is preliminary data.</text>
</comment>
<feature type="compositionally biased region" description="Pro residues" evidence="1">
    <location>
        <begin position="111"/>
        <end position="122"/>
    </location>
</feature>